<feature type="transmembrane region" description="Helical" evidence="1">
    <location>
        <begin position="6"/>
        <end position="26"/>
    </location>
</feature>
<protein>
    <submittedName>
        <fullName evidence="2">ZIP Zinc transporter</fullName>
    </submittedName>
</protein>
<dbReference type="KEGG" id="knv:Pan216_33240"/>
<feature type="transmembrane region" description="Helical" evidence="1">
    <location>
        <begin position="131"/>
        <end position="155"/>
    </location>
</feature>
<name>A0A518B654_9BACT</name>
<dbReference type="OrthoDB" id="948891at2"/>
<dbReference type="RefSeq" id="WP_145259224.1">
    <property type="nucleotide sequence ID" value="NZ_CP036279.1"/>
</dbReference>
<keyword evidence="3" id="KW-1185">Reference proteome</keyword>
<feature type="transmembrane region" description="Helical" evidence="1">
    <location>
        <begin position="38"/>
        <end position="55"/>
    </location>
</feature>
<keyword evidence="1" id="KW-0472">Membrane</keyword>
<feature type="transmembrane region" description="Helical" evidence="1">
    <location>
        <begin position="162"/>
        <end position="184"/>
    </location>
</feature>
<keyword evidence="1" id="KW-1133">Transmembrane helix</keyword>
<reference evidence="2 3" key="1">
    <citation type="submission" date="2019-02" db="EMBL/GenBank/DDBJ databases">
        <title>Deep-cultivation of Planctomycetes and their phenomic and genomic characterization uncovers novel biology.</title>
        <authorList>
            <person name="Wiegand S."/>
            <person name="Jogler M."/>
            <person name="Boedeker C."/>
            <person name="Pinto D."/>
            <person name="Vollmers J."/>
            <person name="Rivas-Marin E."/>
            <person name="Kohn T."/>
            <person name="Peeters S.H."/>
            <person name="Heuer A."/>
            <person name="Rast P."/>
            <person name="Oberbeckmann S."/>
            <person name="Bunk B."/>
            <person name="Jeske O."/>
            <person name="Meyerdierks A."/>
            <person name="Storesund J.E."/>
            <person name="Kallscheuer N."/>
            <person name="Luecker S."/>
            <person name="Lage O.M."/>
            <person name="Pohl T."/>
            <person name="Merkel B.J."/>
            <person name="Hornburger P."/>
            <person name="Mueller R.-W."/>
            <person name="Bruemmer F."/>
            <person name="Labrenz M."/>
            <person name="Spormann A.M."/>
            <person name="Op den Camp H."/>
            <person name="Overmann J."/>
            <person name="Amann R."/>
            <person name="Jetten M.S.M."/>
            <person name="Mascher T."/>
            <person name="Medema M.H."/>
            <person name="Devos D.P."/>
            <person name="Kaster A.-K."/>
            <person name="Ovreas L."/>
            <person name="Rohde M."/>
            <person name="Galperin M.Y."/>
            <person name="Jogler C."/>
        </authorList>
    </citation>
    <scope>NUCLEOTIDE SEQUENCE [LARGE SCALE GENOMIC DNA]</scope>
    <source>
        <strain evidence="2 3">Pan216</strain>
    </source>
</reference>
<organism evidence="2 3">
    <name type="scientific">Kolteria novifilia</name>
    <dbReference type="NCBI Taxonomy" id="2527975"/>
    <lineage>
        <taxon>Bacteria</taxon>
        <taxon>Pseudomonadati</taxon>
        <taxon>Planctomycetota</taxon>
        <taxon>Planctomycetia</taxon>
        <taxon>Kolteriales</taxon>
        <taxon>Kolteriaceae</taxon>
        <taxon>Kolteria</taxon>
    </lineage>
</organism>
<dbReference type="EMBL" id="CP036279">
    <property type="protein sequence ID" value="QDU62457.1"/>
    <property type="molecule type" value="Genomic_DNA"/>
</dbReference>
<feature type="transmembrane region" description="Helical" evidence="1">
    <location>
        <begin position="105"/>
        <end position="125"/>
    </location>
</feature>
<dbReference type="AlphaFoldDB" id="A0A518B654"/>
<evidence type="ECO:0000256" key="1">
    <source>
        <dbReference type="SAM" id="Phobius"/>
    </source>
</evidence>
<dbReference type="Proteomes" id="UP000317093">
    <property type="component" value="Chromosome"/>
</dbReference>
<feature type="transmembrane region" description="Helical" evidence="1">
    <location>
        <begin position="217"/>
        <end position="238"/>
    </location>
</feature>
<keyword evidence="1" id="KW-0812">Transmembrane</keyword>
<evidence type="ECO:0000313" key="3">
    <source>
        <dbReference type="Proteomes" id="UP000317093"/>
    </source>
</evidence>
<gene>
    <name evidence="2" type="ORF">Pan216_33240</name>
</gene>
<feature type="transmembrane region" description="Helical" evidence="1">
    <location>
        <begin position="67"/>
        <end position="85"/>
    </location>
</feature>
<evidence type="ECO:0000313" key="2">
    <source>
        <dbReference type="EMBL" id="QDU62457.1"/>
    </source>
</evidence>
<proteinExistence type="predicted"/>
<sequence>MASFGQIMLFSLIPISAIVIGGAFALYRTIGPQLESKINHFTAGVVFAAVAVDLIPEITDSAHNFPVVIGFALGVGAMLAMRSLLERLEGEGDEEEKERDPRSMLIAVAIDVFVDGFLVGISFAAGESQGVLISIALGIELIFLSLSTSTILLSAKIPRTKVIATTFLLAGIVAISAAIGGGIFAGLTGGPLVIVMAFACAALLYLVTEELLVEAHVVADSTWATGMFFLGFLLILMLRSGHAAG</sequence>
<feature type="transmembrane region" description="Helical" evidence="1">
    <location>
        <begin position="190"/>
        <end position="208"/>
    </location>
</feature>
<accession>A0A518B654</accession>